<protein>
    <recommendedName>
        <fullName evidence="3">EF-hand domain-containing protein</fullName>
    </recommendedName>
</protein>
<keyword evidence="2" id="KW-1185">Reference proteome</keyword>
<dbReference type="SUPFAM" id="SSF52047">
    <property type="entry name" value="RNI-like"/>
    <property type="match status" value="1"/>
</dbReference>
<dbReference type="EMBL" id="QMKO01001511">
    <property type="protein sequence ID" value="RTG89318.1"/>
    <property type="molecule type" value="Genomic_DNA"/>
</dbReference>
<dbReference type="InterPro" id="IPR001611">
    <property type="entry name" value="Leu-rich_rpt"/>
</dbReference>
<organism evidence="1 2">
    <name type="scientific">Schistosoma bovis</name>
    <name type="common">Blood fluke</name>
    <dbReference type="NCBI Taxonomy" id="6184"/>
    <lineage>
        <taxon>Eukaryota</taxon>
        <taxon>Metazoa</taxon>
        <taxon>Spiralia</taxon>
        <taxon>Lophotrochozoa</taxon>
        <taxon>Platyhelminthes</taxon>
        <taxon>Trematoda</taxon>
        <taxon>Digenea</taxon>
        <taxon>Strigeidida</taxon>
        <taxon>Schistosomatoidea</taxon>
        <taxon>Schistosomatidae</taxon>
        <taxon>Schistosoma</taxon>
    </lineage>
</organism>
<gene>
    <name evidence="1" type="ORF">DC041_0003890</name>
</gene>
<dbReference type="InterPro" id="IPR032675">
    <property type="entry name" value="LRR_dom_sf"/>
</dbReference>
<evidence type="ECO:0000313" key="2">
    <source>
        <dbReference type="Proteomes" id="UP000290809"/>
    </source>
</evidence>
<proteinExistence type="predicted"/>
<dbReference type="SMART" id="SM00368">
    <property type="entry name" value="LRR_RI"/>
    <property type="match status" value="7"/>
</dbReference>
<dbReference type="PANTHER" id="PTHR24114">
    <property type="entry name" value="LEUCINE RICH REPEAT FAMILY PROTEIN"/>
    <property type="match status" value="1"/>
</dbReference>
<comment type="caution">
    <text evidence="1">The sequence shown here is derived from an EMBL/GenBank/DDBJ whole genome shotgun (WGS) entry which is preliminary data.</text>
</comment>
<dbReference type="Gene3D" id="1.10.238.10">
    <property type="entry name" value="EF-hand"/>
    <property type="match status" value="1"/>
</dbReference>
<dbReference type="SUPFAM" id="SSF47473">
    <property type="entry name" value="EF-hand"/>
    <property type="match status" value="1"/>
</dbReference>
<evidence type="ECO:0000313" key="1">
    <source>
        <dbReference type="EMBL" id="RTG89318.1"/>
    </source>
</evidence>
<accession>A0A430QNM3</accession>
<dbReference type="InterPro" id="IPR052394">
    <property type="entry name" value="LRR-containing"/>
</dbReference>
<sequence>MEIDEQNHGKHSTEQKDENTVIPSTVVVVDQSDSTNFANTMKDSSISKEQSQLAGSSHIKRCKRLLSAKDHWYTDPDQLEYLNDCRLRGALPSGYFIRHLKDESISLKYSVLGLKKLKPIFSSISNSLNITQLDLTNTCLNDECINHLCHMLRENTFITNLNLSENHLTSKSAEYLCETLALSTELLQLNLRKNLFDDISGKFFSELITTTRKLKYMNISYNDLGELSCQYIGKALPQATTLTEFDLSWNRLGRGKMNIFGKGLAENINLKHLNLSANGIGPKKGCTDLAYALKNNLTLETLDLRDNRINPEGSVLLSKGFYVNSTLTCLRMARNPMQTAGCYAILTGVLKNPNCGLLELDLQDIIVNQDFLDLQDSARIKLPNLCVRYGQATTDKIRVLSPRFKRSKYSPKEILIIMGRSTKQSLADLLRPLDIVGNKTITRQLFVKILNRLGIQFTEEQMKVLMKELDPKNLEEVNFTLSCLFSTQDVCFFVYRCGLFLINLTEAKLLVCRVL</sequence>
<dbReference type="InterPro" id="IPR011992">
    <property type="entry name" value="EF-hand-dom_pair"/>
</dbReference>
<dbReference type="Pfam" id="PF13516">
    <property type="entry name" value="LRR_6"/>
    <property type="match status" value="5"/>
</dbReference>
<dbReference type="STRING" id="6184.A0A430QNM3"/>
<dbReference type="AlphaFoldDB" id="A0A430QNM3"/>
<name>A0A430QNM3_SCHBO</name>
<dbReference type="PANTHER" id="PTHR24114:SF31">
    <property type="entry name" value="NLR FAMILY MEMBER X1"/>
    <property type="match status" value="1"/>
</dbReference>
<dbReference type="Proteomes" id="UP000290809">
    <property type="component" value="Unassembled WGS sequence"/>
</dbReference>
<evidence type="ECO:0008006" key="3">
    <source>
        <dbReference type="Google" id="ProtNLM"/>
    </source>
</evidence>
<reference evidence="1 2" key="1">
    <citation type="journal article" date="2019" name="PLoS Pathog.">
        <title>Genome sequence of the bovine parasite Schistosoma bovis Tanzania.</title>
        <authorList>
            <person name="Oey H."/>
            <person name="Zakrzewski M."/>
            <person name="Gobert G."/>
            <person name="Gravermann K."/>
            <person name="Stoye J."/>
            <person name="Jones M."/>
            <person name="Mcmanus D."/>
            <person name="Krause L."/>
        </authorList>
    </citation>
    <scope>NUCLEOTIDE SEQUENCE [LARGE SCALE GENOMIC DNA]</scope>
    <source>
        <strain evidence="1 2">TAN1997</strain>
    </source>
</reference>
<dbReference type="Gene3D" id="3.80.10.10">
    <property type="entry name" value="Ribonuclease Inhibitor"/>
    <property type="match status" value="1"/>
</dbReference>